<proteinExistence type="predicted"/>
<name>A0A8S5NZP3_9CAUD</name>
<accession>A0A8S5NZP3</accession>
<evidence type="ECO:0000313" key="1">
    <source>
        <dbReference type="EMBL" id="DAE00178.1"/>
    </source>
</evidence>
<protein>
    <submittedName>
        <fullName evidence="1">Uncharacterized protein</fullName>
    </submittedName>
</protein>
<dbReference type="EMBL" id="BK015300">
    <property type="protein sequence ID" value="DAE00178.1"/>
    <property type="molecule type" value="Genomic_DNA"/>
</dbReference>
<sequence>MRDIYEEQVTLCGIRSLIASNIPTQLPLKEELGKNMKDQSSFGFWNDPPAFNTYYPEAKEDDFTAKDGEFIQPLFRMLSNTVVISGRGLIEFPVEVLKKSMGLMVGQSVYPNHDMQVGNELGAVVDNVWQEAYKVGDKTIPAGINARLKIDAKSHPNIARGINMDPPSIHSVSCTVVYRWKPSHQFEKEWEFYEKMGTYDEKGQLVRKIATEIMYYMELSLVSHGADPFAKKLDENGKIVLPNFASSQSVKVDQTNFAYNVDWRNLKSVLNEETNSFNGLFKLNINQDNQKVMTPEEIINLASQTLGLSGLTAENIKTNLEQYKANQDKLVDPASLKLGDITGWDKIQESFSAMVTELTELRALKEKESFINAGEEYLNNLRTEATNFYKLSLEEGKEEDEAILALINKADVKEAKALLSQYQTQVEKDAPLTCQACGGHDISRASFKGNDNQEDKDKKNEGVKTLDEIREHFIYQRDFKGENK</sequence>
<reference evidence="1" key="1">
    <citation type="journal article" date="2021" name="Proc. Natl. Acad. Sci. U.S.A.">
        <title>A Catalog of Tens of Thousands of Viruses from Human Metagenomes Reveals Hidden Associations with Chronic Diseases.</title>
        <authorList>
            <person name="Tisza M.J."/>
            <person name="Buck C.B."/>
        </authorList>
    </citation>
    <scope>NUCLEOTIDE SEQUENCE</scope>
    <source>
        <strain evidence="1">CtClB2</strain>
    </source>
</reference>
<organism evidence="1">
    <name type="scientific">Ackermannviridae sp. ctClB2</name>
    <dbReference type="NCBI Taxonomy" id="2825752"/>
    <lineage>
        <taxon>Viruses</taxon>
        <taxon>Duplodnaviria</taxon>
        <taxon>Heunggongvirae</taxon>
        <taxon>Uroviricota</taxon>
        <taxon>Caudoviricetes</taxon>
        <taxon>Pantevenvirales</taxon>
        <taxon>Ackermannviridae</taxon>
    </lineage>
</organism>